<accession>A0A426Z0H4</accession>
<dbReference type="Proteomes" id="UP000287651">
    <property type="component" value="Unassembled WGS sequence"/>
</dbReference>
<proteinExistence type="predicted"/>
<dbReference type="EMBL" id="AMZH03009154">
    <property type="protein sequence ID" value="RRT57454.1"/>
    <property type="molecule type" value="Genomic_DNA"/>
</dbReference>
<protein>
    <submittedName>
        <fullName evidence="1">Uncharacterized protein</fullName>
    </submittedName>
</protein>
<reference evidence="1 2" key="1">
    <citation type="journal article" date="2014" name="Agronomy (Basel)">
        <title>A Draft Genome Sequence for Ensete ventricosum, the Drought-Tolerant Tree Against Hunger.</title>
        <authorList>
            <person name="Harrison J."/>
            <person name="Moore K.A."/>
            <person name="Paszkiewicz K."/>
            <person name="Jones T."/>
            <person name="Grant M."/>
            <person name="Ambacheew D."/>
            <person name="Muzemil S."/>
            <person name="Studholme D.J."/>
        </authorList>
    </citation>
    <scope>NUCLEOTIDE SEQUENCE [LARGE SCALE GENOMIC DNA]</scope>
</reference>
<dbReference type="AlphaFoldDB" id="A0A426Z0H4"/>
<evidence type="ECO:0000313" key="1">
    <source>
        <dbReference type="EMBL" id="RRT57454.1"/>
    </source>
</evidence>
<gene>
    <name evidence="1" type="ORF">B296_00025201</name>
</gene>
<evidence type="ECO:0000313" key="2">
    <source>
        <dbReference type="Proteomes" id="UP000287651"/>
    </source>
</evidence>
<sequence>MMQTSVVGATLFDRHSKPKSPRFSCANEKKMAVTSVSCKRQYVPRLFPRRSCDGDRPKFLRSFSLRRQP</sequence>
<comment type="caution">
    <text evidence="1">The sequence shown here is derived from an EMBL/GenBank/DDBJ whole genome shotgun (WGS) entry which is preliminary data.</text>
</comment>
<name>A0A426Z0H4_ENSVE</name>
<organism evidence="1 2">
    <name type="scientific">Ensete ventricosum</name>
    <name type="common">Abyssinian banana</name>
    <name type="synonym">Musa ensete</name>
    <dbReference type="NCBI Taxonomy" id="4639"/>
    <lineage>
        <taxon>Eukaryota</taxon>
        <taxon>Viridiplantae</taxon>
        <taxon>Streptophyta</taxon>
        <taxon>Embryophyta</taxon>
        <taxon>Tracheophyta</taxon>
        <taxon>Spermatophyta</taxon>
        <taxon>Magnoliopsida</taxon>
        <taxon>Liliopsida</taxon>
        <taxon>Zingiberales</taxon>
        <taxon>Musaceae</taxon>
        <taxon>Ensete</taxon>
    </lineage>
</organism>